<dbReference type="Gene3D" id="3.40.50.200">
    <property type="entry name" value="Peptidase S8/S53 domain"/>
    <property type="match status" value="1"/>
</dbReference>
<reference evidence="18 19" key="1">
    <citation type="submission" date="2016-03" db="EMBL/GenBank/DDBJ databases">
        <authorList>
            <person name="Ploux O."/>
        </authorList>
    </citation>
    <scope>NUCLEOTIDE SEQUENCE [LARGE SCALE GENOMIC DNA]</scope>
    <source>
        <strain evidence="18 19">UAMH 11012</strain>
    </source>
</reference>
<evidence type="ECO:0000256" key="13">
    <source>
        <dbReference type="ARBA" id="ARBA00023145"/>
    </source>
</evidence>
<dbReference type="SMART" id="SM00944">
    <property type="entry name" value="Pro-kuma_activ"/>
    <property type="match status" value="1"/>
</dbReference>
<evidence type="ECO:0000256" key="16">
    <source>
        <dbReference type="SAM" id="SignalP"/>
    </source>
</evidence>
<proteinExistence type="predicted"/>
<name>A0A1L7XVL8_9HELO</name>
<keyword evidence="10 15" id="KW-0720">Serine protease</keyword>
<comment type="catalytic activity">
    <reaction evidence="1">
        <text>Release of an N-terminal tripeptide from a polypeptide.</text>
        <dbReference type="EC" id="3.4.14.10"/>
    </reaction>
</comment>
<keyword evidence="12" id="KW-0843">Virulence</keyword>
<keyword evidence="19" id="KW-1185">Reference proteome</keyword>
<comment type="cofactor">
    <cofactor evidence="15">
        <name>Ca(2+)</name>
        <dbReference type="ChEBI" id="CHEBI:29108"/>
    </cofactor>
    <text evidence="15">Binds 1 Ca(2+) ion per subunit.</text>
</comment>
<dbReference type="PANTHER" id="PTHR14218:SF39">
    <property type="entry name" value="PEPTIDASE S53 DOMAIN-CONTAINING PROTEIN"/>
    <property type="match status" value="1"/>
</dbReference>
<dbReference type="FunFam" id="3.40.50.200:FF:000015">
    <property type="entry name" value="Tripeptidyl peptidase A"/>
    <property type="match status" value="1"/>
</dbReference>
<feature type="binding site" evidence="15">
    <location>
        <position position="570"/>
    </location>
    <ligand>
        <name>Ca(2+)</name>
        <dbReference type="ChEBI" id="CHEBI:29108"/>
    </ligand>
</feature>
<feature type="domain" description="Peptidase S53" evidence="17">
    <location>
        <begin position="225"/>
        <end position="611"/>
    </location>
</feature>
<dbReference type="GO" id="GO:0004252">
    <property type="term" value="F:serine-type endopeptidase activity"/>
    <property type="evidence" value="ECO:0007669"/>
    <property type="project" value="UniProtKB-UniRule"/>
</dbReference>
<accession>A0A1L7XVL8</accession>
<keyword evidence="9 15" id="KW-0378">Hydrolase</keyword>
<evidence type="ECO:0000256" key="6">
    <source>
        <dbReference type="ARBA" id="ARBA00022670"/>
    </source>
</evidence>
<feature type="signal peptide" evidence="16">
    <location>
        <begin position="1"/>
        <end position="22"/>
    </location>
</feature>
<dbReference type="InterPro" id="IPR036852">
    <property type="entry name" value="Peptidase_S8/S53_dom_sf"/>
</dbReference>
<sequence length="615" mass="66575">MVSYIFRDALMAFLACAGTVSGSPSQRRADYAVKDRHVVPRSWTRVGPAPSQHKLQLQIGVKQGNFNELERHLYEVSDPFHPRYGQHLSKAEVNELIKPSDDTLSQVHDWLCGNGVNEEDLQYSHAKDWIKVTLPVSTVERLLDTQYSVFQHKDGSHVVRTPEWSLPMHLHEHIETIQPTNSFFQPRAKRTTLMRLPNVEEVQGDVDPVGTQSKATVEQACNVTNVTPTCLRTLYGTIDYTVKSAGKNQIGLTNYLSEANNRSDVNIFLQRFRPEAAGAAFNFTVQTIANGDNQQTPNNATQNAAGKDLEGNLDAETILGITFPTPLTTYNTGGSPPFTPDLLTPTNTNEPYLDWLNYVLALNSTPQVISTSYGDDEQSVPQAFATSVCNGFAQLGARGVTLLFSSGDNGVGPEADCFTNDGKNTSSFLPAFPASCPYVTTVGGTKNVSPEIVAFDAANGFSSGGGFSNYFARPSYQDKVVSAYVTSLGTQFQGLYNTSGRGYPDIAAQGFRFATIWNGSLTFLDGTSASSPTAASVISLVNDALLAAGKPVLGFMNPWLYSVGNTAFTDITNGSAIGCNTTGFPAKEGWDAVTGFGTPYFPKLQSVALSNGMFR</sequence>
<evidence type="ECO:0000256" key="10">
    <source>
        <dbReference type="ARBA" id="ARBA00022825"/>
    </source>
</evidence>
<feature type="active site" description="Charge relay system" evidence="15">
    <location>
        <position position="314"/>
    </location>
</feature>
<dbReference type="Pfam" id="PF09286">
    <property type="entry name" value="Pro-kuma_activ"/>
    <property type="match status" value="1"/>
</dbReference>
<dbReference type="InterPro" id="IPR000209">
    <property type="entry name" value="Peptidase_S8/S53_dom"/>
</dbReference>
<dbReference type="Pfam" id="PF00082">
    <property type="entry name" value="Peptidase_S8"/>
    <property type="match status" value="1"/>
</dbReference>
<keyword evidence="5" id="KW-0964">Secreted</keyword>
<dbReference type="GO" id="GO:0006508">
    <property type="term" value="P:proteolysis"/>
    <property type="evidence" value="ECO:0007669"/>
    <property type="project" value="UniProtKB-KW"/>
</dbReference>
<evidence type="ECO:0000256" key="14">
    <source>
        <dbReference type="ARBA" id="ARBA00023180"/>
    </source>
</evidence>
<evidence type="ECO:0000256" key="5">
    <source>
        <dbReference type="ARBA" id="ARBA00022525"/>
    </source>
</evidence>
<dbReference type="CDD" id="cd11377">
    <property type="entry name" value="Pro-peptidase_S53"/>
    <property type="match status" value="1"/>
</dbReference>
<dbReference type="GO" id="GO:0046872">
    <property type="term" value="F:metal ion binding"/>
    <property type="evidence" value="ECO:0007669"/>
    <property type="project" value="UniProtKB-UniRule"/>
</dbReference>
<feature type="chain" id="PRO_5012747214" description="tripeptidyl-peptidase II" evidence="16">
    <location>
        <begin position="23"/>
        <end position="615"/>
    </location>
</feature>
<keyword evidence="14" id="KW-0325">Glycoprotein</keyword>
<comment type="subcellular location">
    <subcellularLocation>
        <location evidence="3">Secreted</location>
        <location evidence="3">Extracellular space</location>
    </subcellularLocation>
</comment>
<evidence type="ECO:0000256" key="8">
    <source>
        <dbReference type="ARBA" id="ARBA00022729"/>
    </source>
</evidence>
<dbReference type="InterPro" id="IPR030400">
    <property type="entry name" value="Sedolisin_dom"/>
</dbReference>
<dbReference type="OrthoDB" id="409122at2759"/>
<keyword evidence="11 15" id="KW-0106">Calcium</keyword>
<feature type="binding site" evidence="15">
    <location>
        <position position="589"/>
    </location>
    <ligand>
        <name>Ca(2+)</name>
        <dbReference type="ChEBI" id="CHEBI:29108"/>
    </ligand>
</feature>
<evidence type="ECO:0000256" key="1">
    <source>
        <dbReference type="ARBA" id="ARBA00001910"/>
    </source>
</evidence>
<organism evidence="18 19">
    <name type="scientific">Phialocephala subalpina</name>
    <dbReference type="NCBI Taxonomy" id="576137"/>
    <lineage>
        <taxon>Eukaryota</taxon>
        <taxon>Fungi</taxon>
        <taxon>Dikarya</taxon>
        <taxon>Ascomycota</taxon>
        <taxon>Pezizomycotina</taxon>
        <taxon>Leotiomycetes</taxon>
        <taxon>Helotiales</taxon>
        <taxon>Mollisiaceae</taxon>
        <taxon>Phialocephala</taxon>
        <taxon>Phialocephala fortinii species complex</taxon>
    </lineage>
</organism>
<feature type="binding site" evidence="15">
    <location>
        <position position="591"/>
    </location>
    <ligand>
        <name>Ca(2+)</name>
        <dbReference type="ChEBI" id="CHEBI:29108"/>
    </ligand>
</feature>
<keyword evidence="13" id="KW-0865">Zymogen</keyword>
<dbReference type="EC" id="3.4.14.10" evidence="4"/>
<feature type="binding site" evidence="15">
    <location>
        <position position="571"/>
    </location>
    <ligand>
        <name>Ca(2+)</name>
        <dbReference type="ChEBI" id="CHEBI:29108"/>
    </ligand>
</feature>
<dbReference type="SUPFAM" id="SSF52743">
    <property type="entry name" value="Subtilisin-like"/>
    <property type="match status" value="1"/>
</dbReference>
<evidence type="ECO:0000313" key="18">
    <source>
        <dbReference type="EMBL" id="CZR69025.1"/>
    </source>
</evidence>
<dbReference type="EMBL" id="FJOG01000064">
    <property type="protein sequence ID" value="CZR69025.1"/>
    <property type="molecule type" value="Genomic_DNA"/>
</dbReference>
<evidence type="ECO:0000256" key="7">
    <source>
        <dbReference type="ARBA" id="ARBA00022723"/>
    </source>
</evidence>
<feature type="active site" description="Charge relay system" evidence="15">
    <location>
        <position position="310"/>
    </location>
</feature>
<dbReference type="InterPro" id="IPR015366">
    <property type="entry name" value="S53_propep"/>
</dbReference>
<comment type="function">
    <text evidence="2">Secreted tripeptidyl-peptidase which degrades proteins at acidic pHs and is involved in virulence.</text>
</comment>
<evidence type="ECO:0000256" key="11">
    <source>
        <dbReference type="ARBA" id="ARBA00022837"/>
    </source>
</evidence>
<evidence type="ECO:0000256" key="9">
    <source>
        <dbReference type="ARBA" id="ARBA00022801"/>
    </source>
</evidence>
<dbReference type="InterPro" id="IPR050819">
    <property type="entry name" value="Tripeptidyl-peptidase_I"/>
</dbReference>
<dbReference type="PROSITE" id="PS51695">
    <property type="entry name" value="SEDOLISIN"/>
    <property type="match status" value="1"/>
</dbReference>
<evidence type="ECO:0000256" key="12">
    <source>
        <dbReference type="ARBA" id="ARBA00023026"/>
    </source>
</evidence>
<evidence type="ECO:0000259" key="17">
    <source>
        <dbReference type="PROSITE" id="PS51695"/>
    </source>
</evidence>
<protein>
    <recommendedName>
        <fullName evidence="4">tripeptidyl-peptidase II</fullName>
        <ecNumber evidence="4">3.4.14.10</ecNumber>
    </recommendedName>
</protein>
<keyword evidence="7 15" id="KW-0479">Metal-binding</keyword>
<keyword evidence="8 16" id="KW-0732">Signal</keyword>
<dbReference type="Proteomes" id="UP000184330">
    <property type="component" value="Unassembled WGS sequence"/>
</dbReference>
<evidence type="ECO:0000313" key="19">
    <source>
        <dbReference type="Proteomes" id="UP000184330"/>
    </source>
</evidence>
<dbReference type="STRING" id="576137.A0A1L7XVL8"/>
<feature type="active site" description="Charge relay system" evidence="15">
    <location>
        <position position="528"/>
    </location>
</feature>
<dbReference type="AlphaFoldDB" id="A0A1L7XVL8"/>
<evidence type="ECO:0000256" key="15">
    <source>
        <dbReference type="PROSITE-ProRule" id="PRU01032"/>
    </source>
</evidence>
<dbReference type="GO" id="GO:0008240">
    <property type="term" value="F:tripeptidyl-peptidase activity"/>
    <property type="evidence" value="ECO:0007669"/>
    <property type="project" value="UniProtKB-EC"/>
</dbReference>
<evidence type="ECO:0000256" key="3">
    <source>
        <dbReference type="ARBA" id="ARBA00004239"/>
    </source>
</evidence>
<evidence type="ECO:0000256" key="2">
    <source>
        <dbReference type="ARBA" id="ARBA00002451"/>
    </source>
</evidence>
<gene>
    <name evidence="18" type="ORF">PAC_18926</name>
</gene>
<dbReference type="GO" id="GO:0005576">
    <property type="term" value="C:extracellular region"/>
    <property type="evidence" value="ECO:0007669"/>
    <property type="project" value="UniProtKB-SubCell"/>
</dbReference>
<dbReference type="CDD" id="cd04056">
    <property type="entry name" value="Peptidases_S53"/>
    <property type="match status" value="1"/>
</dbReference>
<dbReference type="SUPFAM" id="SSF54897">
    <property type="entry name" value="Protease propeptides/inhibitors"/>
    <property type="match status" value="1"/>
</dbReference>
<dbReference type="PANTHER" id="PTHR14218">
    <property type="entry name" value="PROTEASE S8 TRIPEPTIDYL PEPTIDASE I CLN2"/>
    <property type="match status" value="1"/>
</dbReference>
<keyword evidence="6 15" id="KW-0645">Protease</keyword>
<evidence type="ECO:0000256" key="4">
    <source>
        <dbReference type="ARBA" id="ARBA00012462"/>
    </source>
</evidence>